<organism evidence="1 2">
    <name type="scientific">Granulibacter bethesdensis</name>
    <dbReference type="NCBI Taxonomy" id="364410"/>
    <lineage>
        <taxon>Bacteria</taxon>
        <taxon>Pseudomonadati</taxon>
        <taxon>Pseudomonadota</taxon>
        <taxon>Alphaproteobacteria</taxon>
        <taxon>Acetobacterales</taxon>
        <taxon>Acetobacteraceae</taxon>
        <taxon>Granulibacter</taxon>
    </lineage>
</organism>
<dbReference type="KEGG" id="gbc:GbCGDNIH3_1889"/>
<sequence length="158" mass="16324">MRPSSLFIRALRRFQVIRPAILLFFLVPAACTSTAGGGYTKRLTGQTVPTGPGHAGDRCAGPSSATLVIDRSSRRFTFAPADGALRLSGLVGANGSIQASTNTQPPGKTPYIVTLHGVLGKDSFNGTYETPLCLSAVALKTSDGLGIILAAPDNPLGL</sequence>
<evidence type="ECO:0000313" key="2">
    <source>
        <dbReference type="Proteomes" id="UP000019438"/>
    </source>
</evidence>
<evidence type="ECO:0000313" key="1">
    <source>
        <dbReference type="EMBL" id="AHJ63769.1"/>
    </source>
</evidence>
<name>A0AAN0RFC8_9PROT</name>
<accession>A0AAN0RFC8</accession>
<reference evidence="2" key="1">
    <citation type="submission" date="2012-06" db="EMBL/GenBank/DDBJ databases">
        <title>Genome analysis of multiple Granulibacter bethesdensis isolates demonstrates substantial genome diversity.</title>
        <authorList>
            <person name="Greenberg D.E."/>
            <person name="Porcella S.F."/>
            <person name="Zarember K."/>
            <person name="Zelazny A.M."/>
            <person name="Bruno D."/>
            <person name="Martens C."/>
            <person name="Barbian K.D."/>
            <person name="Jaske E."/>
            <person name="Holland S.M."/>
        </authorList>
    </citation>
    <scope>NUCLEOTIDE SEQUENCE [LARGE SCALE GENOMIC DNA]</scope>
    <source>
        <strain evidence="2">CGDNIH3</strain>
    </source>
</reference>
<proteinExistence type="predicted"/>
<gene>
    <name evidence="1" type="ORF">GbCGDNIH3_1889</name>
</gene>
<protein>
    <submittedName>
        <fullName evidence="1">Secreted protein</fullName>
    </submittedName>
</protein>
<dbReference type="EMBL" id="CP003181">
    <property type="protein sequence ID" value="AHJ63769.1"/>
    <property type="molecule type" value="Genomic_DNA"/>
</dbReference>
<dbReference type="AlphaFoldDB" id="A0AAN0RFC8"/>
<dbReference type="Proteomes" id="UP000019438">
    <property type="component" value="Chromosome"/>
</dbReference>